<evidence type="ECO:0000256" key="7">
    <source>
        <dbReference type="ARBA" id="ARBA00023136"/>
    </source>
</evidence>
<dbReference type="AlphaFoldDB" id="A0A2K2FJQ9"/>
<dbReference type="InterPro" id="IPR050297">
    <property type="entry name" value="LipidA_mod_glycosyltrf_83"/>
</dbReference>
<keyword evidence="5 8" id="KW-0812">Transmembrane</keyword>
<organism evidence="10 11">
    <name type="scientific">Clostridium thermosuccinogenes</name>
    <dbReference type="NCBI Taxonomy" id="84032"/>
    <lineage>
        <taxon>Bacteria</taxon>
        <taxon>Bacillati</taxon>
        <taxon>Bacillota</taxon>
        <taxon>Clostridia</taxon>
        <taxon>Eubacteriales</taxon>
        <taxon>Clostridiaceae</taxon>
        <taxon>Clostridium</taxon>
    </lineage>
</organism>
<dbReference type="Pfam" id="PF13231">
    <property type="entry name" value="PMT_2"/>
    <property type="match status" value="1"/>
</dbReference>
<feature type="transmembrane region" description="Helical" evidence="8">
    <location>
        <begin position="65"/>
        <end position="87"/>
    </location>
</feature>
<evidence type="ECO:0000313" key="11">
    <source>
        <dbReference type="Proteomes" id="UP000236151"/>
    </source>
</evidence>
<gene>
    <name evidence="10" type="ORF">CDQ84_09700</name>
</gene>
<comment type="subcellular location">
    <subcellularLocation>
        <location evidence="1">Cell membrane</location>
        <topology evidence="1">Multi-pass membrane protein</topology>
    </subcellularLocation>
</comment>
<feature type="transmembrane region" description="Helical" evidence="8">
    <location>
        <begin position="6"/>
        <end position="27"/>
    </location>
</feature>
<dbReference type="InterPro" id="IPR038731">
    <property type="entry name" value="RgtA/B/C-like"/>
</dbReference>
<proteinExistence type="predicted"/>
<evidence type="ECO:0000256" key="4">
    <source>
        <dbReference type="ARBA" id="ARBA00022679"/>
    </source>
</evidence>
<feature type="transmembrane region" description="Helical" evidence="8">
    <location>
        <begin position="93"/>
        <end position="111"/>
    </location>
</feature>
<protein>
    <submittedName>
        <fullName evidence="10">Glycosyl transferase family 39</fullName>
    </submittedName>
</protein>
<keyword evidence="6 8" id="KW-1133">Transmembrane helix</keyword>
<keyword evidence="7 8" id="KW-0472">Membrane</keyword>
<evidence type="ECO:0000256" key="2">
    <source>
        <dbReference type="ARBA" id="ARBA00022475"/>
    </source>
</evidence>
<name>A0A2K2FJQ9_9CLOT</name>
<feature type="transmembrane region" description="Helical" evidence="8">
    <location>
        <begin position="211"/>
        <end position="228"/>
    </location>
</feature>
<evidence type="ECO:0000256" key="8">
    <source>
        <dbReference type="SAM" id="Phobius"/>
    </source>
</evidence>
<keyword evidence="2" id="KW-1003">Cell membrane</keyword>
<feature type="transmembrane region" description="Helical" evidence="8">
    <location>
        <begin position="367"/>
        <end position="390"/>
    </location>
</feature>
<dbReference type="RefSeq" id="WP_103081541.1">
    <property type="nucleotide sequence ID" value="NZ_CP021850.1"/>
</dbReference>
<accession>A0A2K2FJQ9</accession>
<dbReference type="PANTHER" id="PTHR33908:SF11">
    <property type="entry name" value="MEMBRANE PROTEIN"/>
    <property type="match status" value="1"/>
</dbReference>
<comment type="caution">
    <text evidence="10">The sequence shown here is derived from an EMBL/GenBank/DDBJ whole genome shotgun (WGS) entry which is preliminary data.</text>
</comment>
<feature type="domain" description="Glycosyltransferase RgtA/B/C/D-like" evidence="9">
    <location>
        <begin position="69"/>
        <end position="227"/>
    </location>
</feature>
<feature type="transmembrane region" description="Helical" evidence="8">
    <location>
        <begin position="140"/>
        <end position="158"/>
    </location>
</feature>
<evidence type="ECO:0000259" key="9">
    <source>
        <dbReference type="Pfam" id="PF13231"/>
    </source>
</evidence>
<evidence type="ECO:0000313" key="10">
    <source>
        <dbReference type="EMBL" id="PNT99007.1"/>
    </source>
</evidence>
<evidence type="ECO:0000256" key="6">
    <source>
        <dbReference type="ARBA" id="ARBA00022989"/>
    </source>
</evidence>
<keyword evidence="3" id="KW-0328">Glycosyltransferase</keyword>
<reference evidence="11" key="1">
    <citation type="submission" date="2017-06" db="EMBL/GenBank/DDBJ databases">
        <title>Investigating the central metabolism of Clostridium thermosuccinogenes.</title>
        <authorList>
            <person name="Koendjbiharie J.G."/>
            <person name="Van Kranenburg R."/>
            <person name="Vriesendorp B."/>
        </authorList>
    </citation>
    <scope>NUCLEOTIDE SEQUENCE [LARGE SCALE GENOMIC DNA]</scope>
    <source>
        <strain evidence="11">DSM 5806</strain>
    </source>
</reference>
<dbReference type="Proteomes" id="UP000236151">
    <property type="component" value="Unassembled WGS sequence"/>
</dbReference>
<dbReference type="GO" id="GO:0016763">
    <property type="term" value="F:pentosyltransferase activity"/>
    <property type="evidence" value="ECO:0007669"/>
    <property type="project" value="TreeGrafter"/>
</dbReference>
<evidence type="ECO:0000256" key="3">
    <source>
        <dbReference type="ARBA" id="ARBA00022676"/>
    </source>
</evidence>
<keyword evidence="4 10" id="KW-0808">Transferase</keyword>
<evidence type="ECO:0000256" key="5">
    <source>
        <dbReference type="ARBA" id="ARBA00022692"/>
    </source>
</evidence>
<feature type="transmembrane region" description="Helical" evidence="8">
    <location>
        <begin position="396"/>
        <end position="416"/>
    </location>
</feature>
<sequence>MLRRDVYYRILTVIILLSFAIKLIMIFKYGNMLNLGSDDLNYVKSAVALLKNGILTYHNYNEPTVFIMPLYPMFLAMVFKVLGYGFAGLQAVRVIQALISCITIVYIFLMASDLFDKKAGIISAFLMAFYLPNITTSGYFLTETVFTALLCALIHYSLKVSKKPVLYKFMLLGVLWAAATLCRPTILFYPLFFFLYLFLYHRISLNKILKWSLSMMAVFALIMSPWWLRNYREYGVFIPLAASSGNPMLQGTYIDYVQNPDNIVHYEMGKNAFETNKNEMKAVKQRIRMELEKDFWGYLRWYTLGKTLKLWSVPFYWKRVFDIGIEHVFPFHCIILSGFIGIAILIFKGAYEFMKGGAGRKLAGNEFFRYFIPVSVILYFNLIHCVYMAFDRYAFPLMPLVSIFTGYLAVKVSTVLKSLVKL</sequence>
<dbReference type="OrthoDB" id="136232at2"/>
<dbReference type="EMBL" id="NIOJ01000022">
    <property type="protein sequence ID" value="PNT99007.1"/>
    <property type="molecule type" value="Genomic_DNA"/>
</dbReference>
<keyword evidence="11" id="KW-1185">Reference proteome</keyword>
<dbReference type="PANTHER" id="PTHR33908">
    <property type="entry name" value="MANNOSYLTRANSFERASE YKCB-RELATED"/>
    <property type="match status" value="1"/>
</dbReference>
<dbReference type="KEGG" id="cthd:CDO33_19635"/>
<feature type="transmembrane region" description="Helical" evidence="8">
    <location>
        <begin position="329"/>
        <end position="347"/>
    </location>
</feature>
<dbReference type="GO" id="GO:0005886">
    <property type="term" value="C:plasma membrane"/>
    <property type="evidence" value="ECO:0007669"/>
    <property type="project" value="UniProtKB-SubCell"/>
</dbReference>
<dbReference type="GO" id="GO:0009103">
    <property type="term" value="P:lipopolysaccharide biosynthetic process"/>
    <property type="evidence" value="ECO:0007669"/>
    <property type="project" value="UniProtKB-ARBA"/>
</dbReference>
<evidence type="ECO:0000256" key="1">
    <source>
        <dbReference type="ARBA" id="ARBA00004651"/>
    </source>
</evidence>
<feature type="transmembrane region" description="Helical" evidence="8">
    <location>
        <begin position="170"/>
        <end position="199"/>
    </location>
</feature>